<evidence type="ECO:0000313" key="4">
    <source>
        <dbReference type="EMBL" id="AET31851.1"/>
    </source>
</evidence>
<dbReference type="STRING" id="1104324.P186_0397"/>
<gene>
    <name evidence="4" type="ORF">P186_0397</name>
</gene>
<proteinExistence type="predicted"/>
<dbReference type="Proteomes" id="UP000005867">
    <property type="component" value="Chromosome"/>
</dbReference>
<dbReference type="SUPFAM" id="SSF53639">
    <property type="entry name" value="AraD/HMP-PK domain-like"/>
    <property type="match status" value="1"/>
</dbReference>
<organism evidence="4 5">
    <name type="scientific">Pyrobaculum ferrireducens</name>
    <dbReference type="NCBI Taxonomy" id="1104324"/>
    <lineage>
        <taxon>Archaea</taxon>
        <taxon>Thermoproteota</taxon>
        <taxon>Thermoprotei</taxon>
        <taxon>Thermoproteales</taxon>
        <taxon>Thermoproteaceae</taxon>
        <taxon>Pyrobaculum</taxon>
    </lineage>
</organism>
<protein>
    <submittedName>
        <fullName evidence="4">Fuculose-1-phosphate aldolase (FucA)</fullName>
    </submittedName>
</protein>
<dbReference type="SMART" id="SM01007">
    <property type="entry name" value="Aldolase_II"/>
    <property type="match status" value="1"/>
</dbReference>
<dbReference type="BioCyc" id="PSP1104324:GJSN-386-MONOMER"/>
<dbReference type="GO" id="GO:0046872">
    <property type="term" value="F:metal ion binding"/>
    <property type="evidence" value="ECO:0007669"/>
    <property type="project" value="UniProtKB-KW"/>
</dbReference>
<dbReference type="PANTHER" id="PTHR22789">
    <property type="entry name" value="FUCULOSE PHOSPHATE ALDOLASE"/>
    <property type="match status" value="1"/>
</dbReference>
<dbReference type="PANTHER" id="PTHR22789:SF0">
    <property type="entry name" value="3-OXO-TETRONATE 4-PHOSPHATE DECARBOXYLASE-RELATED"/>
    <property type="match status" value="1"/>
</dbReference>
<dbReference type="InterPro" id="IPR036409">
    <property type="entry name" value="Aldolase_II/adducin_N_sf"/>
</dbReference>
<dbReference type="GO" id="GO:0016832">
    <property type="term" value="F:aldehyde-lyase activity"/>
    <property type="evidence" value="ECO:0007669"/>
    <property type="project" value="TreeGrafter"/>
</dbReference>
<dbReference type="GO" id="GO:0005829">
    <property type="term" value="C:cytosol"/>
    <property type="evidence" value="ECO:0007669"/>
    <property type="project" value="TreeGrafter"/>
</dbReference>
<dbReference type="InterPro" id="IPR001303">
    <property type="entry name" value="Aldolase_II/adducin_N"/>
</dbReference>
<evidence type="ECO:0000256" key="1">
    <source>
        <dbReference type="ARBA" id="ARBA00022723"/>
    </source>
</evidence>
<keyword evidence="2" id="KW-0456">Lyase</keyword>
<accession>G7VGE0</accession>
<keyword evidence="5" id="KW-1185">Reference proteome</keyword>
<reference evidence="4 5" key="1">
    <citation type="journal article" date="2012" name="J. Bacteriol.">
        <title>Complete genome sequence of strain 1860, a crenarchaeon of the genus pyrobaculum able to grow with various electron acceptors.</title>
        <authorList>
            <person name="Mardanov A.V."/>
            <person name="Gumerov V.M."/>
            <person name="Slobodkina G.B."/>
            <person name="Beletsky A.V."/>
            <person name="Bonch-Osmolovskaya E.A."/>
            <person name="Ravin N.V."/>
            <person name="Skryabin K.G."/>
        </authorList>
    </citation>
    <scope>NUCLEOTIDE SEQUENCE [LARGE SCALE GENOMIC DNA]</scope>
    <source>
        <strain evidence="4 5">1860</strain>
    </source>
</reference>
<dbReference type="GO" id="GO:0019323">
    <property type="term" value="P:pentose catabolic process"/>
    <property type="evidence" value="ECO:0007669"/>
    <property type="project" value="TreeGrafter"/>
</dbReference>
<evidence type="ECO:0000259" key="3">
    <source>
        <dbReference type="SMART" id="SM01007"/>
    </source>
</evidence>
<dbReference type="Gene3D" id="3.40.225.10">
    <property type="entry name" value="Class II aldolase/adducin N-terminal domain"/>
    <property type="match status" value="1"/>
</dbReference>
<dbReference type="AlphaFoldDB" id="G7VGE0"/>
<dbReference type="KEGG" id="pyr:P186_0397"/>
<dbReference type="InterPro" id="IPR050197">
    <property type="entry name" value="Aldolase_class_II_sugar_metab"/>
</dbReference>
<dbReference type="Pfam" id="PF00596">
    <property type="entry name" value="Aldolase_II"/>
    <property type="match status" value="1"/>
</dbReference>
<evidence type="ECO:0000313" key="5">
    <source>
        <dbReference type="Proteomes" id="UP000005867"/>
    </source>
</evidence>
<sequence>MSIPLLRVSVVDELVRYTRLLYERGHLTLLSGNVSVSVDGLFVVTPTSYPKPFLEAGDLVWINGEGEVVKGRLRPTSEWRMHVAIYRRRRDVGAVVHTHDVLPTLLAERIEADLLSEAEAYLGSGIAVVPYIQPGTAELAEAVAAALEKSNVAILKRHGVVAVGRDLAEAVNRIEVVADLARATFYKWVMELWSAKRGD</sequence>
<dbReference type="HOGENOM" id="CLU_006033_3_0_2"/>
<dbReference type="UniPathway" id="UPA00071"/>
<dbReference type="EMBL" id="CP003098">
    <property type="protein sequence ID" value="AET31851.1"/>
    <property type="molecule type" value="Genomic_DNA"/>
</dbReference>
<keyword evidence="1" id="KW-0479">Metal-binding</keyword>
<feature type="domain" description="Class II aldolase/adducin N-terminal" evidence="3">
    <location>
        <begin position="12"/>
        <end position="185"/>
    </location>
</feature>
<dbReference type="eggNOG" id="arCOG04226">
    <property type="taxonomic scope" value="Archaea"/>
</dbReference>
<evidence type="ECO:0000256" key="2">
    <source>
        <dbReference type="ARBA" id="ARBA00023239"/>
    </source>
</evidence>
<name>G7VGE0_9CREN</name>